<accession>A0A164NMM7</accession>
<keyword evidence="4" id="KW-1185">Reference proteome</keyword>
<dbReference type="Proteomes" id="UP000076512">
    <property type="component" value="Unassembled WGS sequence"/>
</dbReference>
<protein>
    <recommendedName>
        <fullName evidence="2">DUF7144 domain-containing protein</fullName>
    </recommendedName>
</protein>
<keyword evidence="1" id="KW-0472">Membrane</keyword>
<dbReference type="EMBL" id="LWGR01000005">
    <property type="protein sequence ID" value="KZM74529.1"/>
    <property type="molecule type" value="Genomic_DNA"/>
</dbReference>
<organism evidence="3 4">
    <name type="scientific">Nocardia terpenica</name>
    <dbReference type="NCBI Taxonomy" id="455432"/>
    <lineage>
        <taxon>Bacteria</taxon>
        <taxon>Bacillati</taxon>
        <taxon>Actinomycetota</taxon>
        <taxon>Actinomycetes</taxon>
        <taxon>Mycobacteriales</taxon>
        <taxon>Nocardiaceae</taxon>
        <taxon>Nocardia</taxon>
    </lineage>
</organism>
<dbReference type="OrthoDB" id="4482242at2"/>
<dbReference type="InterPro" id="IPR055568">
    <property type="entry name" value="DUF7144"/>
</dbReference>
<evidence type="ECO:0000313" key="4">
    <source>
        <dbReference type="Proteomes" id="UP000076512"/>
    </source>
</evidence>
<name>A0A164NMM7_9NOCA</name>
<feature type="transmembrane region" description="Helical" evidence="1">
    <location>
        <begin position="96"/>
        <end position="115"/>
    </location>
</feature>
<reference evidence="3 4" key="1">
    <citation type="submission" date="2016-04" db="EMBL/GenBank/DDBJ databases">
        <authorList>
            <person name="Evans L.H."/>
            <person name="Alamgir A."/>
            <person name="Owens N."/>
            <person name="Weber N.D."/>
            <person name="Virtaneva K."/>
            <person name="Barbian K."/>
            <person name="Babar A."/>
            <person name="Rosenke K."/>
        </authorList>
    </citation>
    <scope>NUCLEOTIDE SEQUENCE [LARGE SCALE GENOMIC DNA]</scope>
    <source>
        <strain evidence="3 4">IFM 0406</strain>
    </source>
</reference>
<evidence type="ECO:0000313" key="3">
    <source>
        <dbReference type="EMBL" id="KZM74529.1"/>
    </source>
</evidence>
<keyword evidence="1" id="KW-0812">Transmembrane</keyword>
<feature type="transmembrane region" description="Helical" evidence="1">
    <location>
        <begin position="74"/>
        <end position="90"/>
    </location>
</feature>
<proteinExistence type="predicted"/>
<feature type="domain" description="DUF7144" evidence="2">
    <location>
        <begin position="4"/>
        <end position="116"/>
    </location>
</feature>
<keyword evidence="1" id="KW-1133">Transmembrane helix</keyword>
<gene>
    <name evidence="3" type="ORF">AWN90_24610</name>
</gene>
<comment type="caution">
    <text evidence="3">The sequence shown here is derived from an EMBL/GenBank/DDBJ whole genome shotgun (WGS) entry which is preliminary data.</text>
</comment>
<sequence length="131" mass="13788">MVGTIAAAVLLVVAGAVQILEGVSAVEADDIIVVGPQYTYQWNSTGWGVVHIVIGALLVVVAGALFTGRIWGRAIAIVLAAASIVANFLWLPHNPWWSVLVIALDAFLIWAVATWHHHAPAAAAPAPLTRE</sequence>
<evidence type="ECO:0000259" key="2">
    <source>
        <dbReference type="Pfam" id="PF23636"/>
    </source>
</evidence>
<evidence type="ECO:0000256" key="1">
    <source>
        <dbReference type="SAM" id="Phobius"/>
    </source>
</evidence>
<feature type="transmembrane region" description="Helical" evidence="1">
    <location>
        <begin position="44"/>
        <end position="67"/>
    </location>
</feature>
<dbReference type="STRING" id="455432.AWN90_24610"/>
<dbReference type="Pfam" id="PF23636">
    <property type="entry name" value="DUF7144"/>
    <property type="match status" value="1"/>
</dbReference>
<dbReference type="AlphaFoldDB" id="A0A164NMM7"/>